<evidence type="ECO:0000256" key="2">
    <source>
        <dbReference type="ARBA" id="ARBA00022801"/>
    </source>
</evidence>
<dbReference type="Gene3D" id="3.20.20.300">
    <property type="entry name" value="Glycoside hydrolase, family 3, N-terminal domain"/>
    <property type="match status" value="1"/>
</dbReference>
<dbReference type="InterPro" id="IPR013783">
    <property type="entry name" value="Ig-like_fold"/>
</dbReference>
<comment type="similarity">
    <text evidence="1">Belongs to the glycosyl hydrolase 3 family.</text>
</comment>
<name>A0A7X5VCS1_9ACTN</name>
<dbReference type="PANTHER" id="PTHR42715:SF10">
    <property type="entry name" value="BETA-GLUCOSIDASE"/>
    <property type="match status" value="1"/>
</dbReference>
<dbReference type="SMART" id="SM01217">
    <property type="entry name" value="Fn3_like"/>
    <property type="match status" value="1"/>
</dbReference>
<evidence type="ECO:0000256" key="1">
    <source>
        <dbReference type="ARBA" id="ARBA00005336"/>
    </source>
</evidence>
<dbReference type="AlphaFoldDB" id="A0A7X5VCS1"/>
<gene>
    <name evidence="4" type="ORF">BJY22_004558</name>
</gene>
<dbReference type="InterPro" id="IPR002772">
    <property type="entry name" value="Glyco_hydro_3_C"/>
</dbReference>
<dbReference type="Pfam" id="PF14310">
    <property type="entry name" value="Fn3-like"/>
    <property type="match status" value="1"/>
</dbReference>
<dbReference type="Gene3D" id="3.40.50.1700">
    <property type="entry name" value="Glycoside hydrolase family 3 C-terminal domain"/>
    <property type="match status" value="1"/>
</dbReference>
<sequence>MNFDDLLGRLTLEEKVLVLTGQDFWSTHPLPSIGLRSMVLSDGPSGVRGAVWDERDPSLNLPSATALSSSWDVGIAHRYGVVSALEARRKDVDVVLGPTINLHRSPLGGRHFEAFSEDPVLTADLAAAYVAGVQELGVGATPKHYVANDFETDRFTADVAVDERTLREVYLLAFEKAVTESRAWLVMSAYNSINGATASENDLLETPLNTDWGFDGVVVSDWTAVRSLESAKHAQDLAMPGPVGAWGDALVDAVRSGEIEEAAIDRKVRRILSLAARVGALEGFAKPADPPSVDGVAFARTAAAEGTVLLRNEGALPWRPEALTKVAVIGHNARDARTQGGGSATVIPESVVSPLDGVRAALPGAEITYAIGAVVQEGVAELSPSAMTNPATGGPGARVRFLDADGSELFAEDRFASRLVYIGGAAPIGRTSTFEFHTRYTPSETGTIRLGFASVGLGRIFVDGALAGELTAVPEGTDPAEIVLAPPSVSTPVEVTAGEPIDLRVELELAKHDGAFAEAMAVTIGVEPGDDDPQVLIDEAVAAARAADVALVVVGTNARVESEGYDRTTLALPGRQDDLVRAVAAANPRTVVVVNAGSPVLLPWRDDVAAVLATYFGGQQYGDALADVLLGRSEPGGRLPTTWPRTQDDVPVIDVTPQDGVLRYDEGIHIGYRAWLKAGTEPAYEFGHGLGYTTWELSDLRANDPSSVALTVRNTGERAGKHVVQVYVERPGSTVDRPVRWLAGFAVVRLDASQAREITVQLHEHAFEHWADGWTTEPGTFTIRAGSSVSDLPLSAELQLP</sequence>
<evidence type="ECO:0000313" key="5">
    <source>
        <dbReference type="Proteomes" id="UP000555407"/>
    </source>
</evidence>
<dbReference type="RefSeq" id="WP_167209913.1">
    <property type="nucleotide sequence ID" value="NZ_JAASRO010000001.1"/>
</dbReference>
<dbReference type="InterPro" id="IPR036881">
    <property type="entry name" value="Glyco_hydro_3_C_sf"/>
</dbReference>
<dbReference type="PROSITE" id="PS51820">
    <property type="entry name" value="PA14"/>
    <property type="match status" value="1"/>
</dbReference>
<dbReference type="InterPro" id="IPR050288">
    <property type="entry name" value="Cellulose_deg_GH3"/>
</dbReference>
<proteinExistence type="inferred from homology"/>
<dbReference type="GO" id="GO:0008422">
    <property type="term" value="F:beta-glucosidase activity"/>
    <property type="evidence" value="ECO:0007669"/>
    <property type="project" value="UniProtKB-EC"/>
</dbReference>
<keyword evidence="5" id="KW-1185">Reference proteome</keyword>
<feature type="domain" description="PA14" evidence="3">
    <location>
        <begin position="392"/>
        <end position="541"/>
    </location>
</feature>
<accession>A0A7X5VCS1</accession>
<dbReference type="SUPFAM" id="SSF51445">
    <property type="entry name" value="(Trans)glycosidases"/>
    <property type="match status" value="1"/>
</dbReference>
<dbReference type="EC" id="3.2.1.21" evidence="4"/>
<dbReference type="InterPro" id="IPR017853">
    <property type="entry name" value="GH"/>
</dbReference>
<dbReference type="InterPro" id="IPR026891">
    <property type="entry name" value="Fn3-like"/>
</dbReference>
<dbReference type="Gene3D" id="2.60.40.10">
    <property type="entry name" value="Immunoglobulins"/>
    <property type="match status" value="1"/>
</dbReference>
<reference evidence="4 5" key="1">
    <citation type="submission" date="2020-03" db="EMBL/GenBank/DDBJ databases">
        <title>Sequencing the genomes of 1000 actinobacteria strains.</title>
        <authorList>
            <person name="Klenk H.-P."/>
        </authorList>
    </citation>
    <scope>NUCLEOTIDE SEQUENCE [LARGE SCALE GENOMIC DNA]</scope>
    <source>
        <strain evidence="4 5">DSM 45490</strain>
    </source>
</reference>
<dbReference type="InterPro" id="IPR036962">
    <property type="entry name" value="Glyco_hydro_3_N_sf"/>
</dbReference>
<evidence type="ECO:0000259" key="3">
    <source>
        <dbReference type="PROSITE" id="PS51820"/>
    </source>
</evidence>
<dbReference type="InterPro" id="IPR037524">
    <property type="entry name" value="PA14/GLEYA"/>
</dbReference>
<comment type="caution">
    <text evidence="4">The sequence shown here is derived from an EMBL/GenBank/DDBJ whole genome shotgun (WGS) entry which is preliminary data.</text>
</comment>
<organism evidence="4 5">
    <name type="scientific">Kribbella shirazensis</name>
    <dbReference type="NCBI Taxonomy" id="1105143"/>
    <lineage>
        <taxon>Bacteria</taxon>
        <taxon>Bacillati</taxon>
        <taxon>Actinomycetota</taxon>
        <taxon>Actinomycetes</taxon>
        <taxon>Propionibacteriales</taxon>
        <taxon>Kribbellaceae</taxon>
        <taxon>Kribbella</taxon>
    </lineage>
</organism>
<dbReference type="Pfam" id="PF01915">
    <property type="entry name" value="Glyco_hydro_3_C"/>
    <property type="match status" value="1"/>
</dbReference>
<keyword evidence="2 4" id="KW-0378">Hydrolase</keyword>
<evidence type="ECO:0000313" key="4">
    <source>
        <dbReference type="EMBL" id="NIK58841.1"/>
    </source>
</evidence>
<dbReference type="PANTHER" id="PTHR42715">
    <property type="entry name" value="BETA-GLUCOSIDASE"/>
    <property type="match status" value="1"/>
</dbReference>
<dbReference type="Gene3D" id="2.60.120.260">
    <property type="entry name" value="Galactose-binding domain-like"/>
    <property type="match status" value="1"/>
</dbReference>
<dbReference type="PRINTS" id="PR00133">
    <property type="entry name" value="GLHYDRLASE3"/>
</dbReference>
<dbReference type="GO" id="GO:0005975">
    <property type="term" value="P:carbohydrate metabolic process"/>
    <property type="evidence" value="ECO:0007669"/>
    <property type="project" value="InterPro"/>
</dbReference>
<dbReference type="InterPro" id="IPR001764">
    <property type="entry name" value="Glyco_hydro_3_N"/>
</dbReference>
<protein>
    <submittedName>
        <fullName evidence="4">Beta-glucosidase</fullName>
        <ecNumber evidence="4">3.2.1.21</ecNumber>
    </submittedName>
</protein>
<dbReference type="Proteomes" id="UP000555407">
    <property type="component" value="Unassembled WGS sequence"/>
</dbReference>
<dbReference type="Pfam" id="PF00933">
    <property type="entry name" value="Glyco_hydro_3"/>
    <property type="match status" value="1"/>
</dbReference>
<dbReference type="SUPFAM" id="SSF52279">
    <property type="entry name" value="Beta-D-glucan exohydrolase, C-terminal domain"/>
    <property type="match status" value="1"/>
</dbReference>
<dbReference type="EMBL" id="JAASRO010000001">
    <property type="protein sequence ID" value="NIK58841.1"/>
    <property type="molecule type" value="Genomic_DNA"/>
</dbReference>
<keyword evidence="4" id="KW-0326">Glycosidase</keyword>